<comment type="caution">
    <text evidence="2">The sequence shown here is derived from an EMBL/GenBank/DDBJ whole genome shotgun (WGS) entry which is preliminary data.</text>
</comment>
<name>A0A5J4VYX7_9EUKA</name>
<keyword evidence="1" id="KW-0812">Transmembrane</keyword>
<dbReference type="AlphaFoldDB" id="A0A5J4VYX7"/>
<keyword evidence="1" id="KW-0472">Membrane</keyword>
<keyword evidence="1" id="KW-1133">Transmembrane helix</keyword>
<evidence type="ECO:0000256" key="1">
    <source>
        <dbReference type="SAM" id="Phobius"/>
    </source>
</evidence>
<organism evidence="2 3">
    <name type="scientific">Streblomastix strix</name>
    <dbReference type="NCBI Taxonomy" id="222440"/>
    <lineage>
        <taxon>Eukaryota</taxon>
        <taxon>Metamonada</taxon>
        <taxon>Preaxostyla</taxon>
        <taxon>Oxymonadida</taxon>
        <taxon>Streblomastigidae</taxon>
        <taxon>Streblomastix</taxon>
    </lineage>
</organism>
<protein>
    <submittedName>
        <fullName evidence="2">Uncharacterized protein</fullName>
    </submittedName>
</protein>
<evidence type="ECO:0000313" key="3">
    <source>
        <dbReference type="Proteomes" id="UP000324800"/>
    </source>
</evidence>
<gene>
    <name evidence="2" type="ORF">EZS28_016670</name>
</gene>
<feature type="transmembrane region" description="Helical" evidence="1">
    <location>
        <begin position="21"/>
        <end position="43"/>
    </location>
</feature>
<accession>A0A5J4VYX7</accession>
<proteinExistence type="predicted"/>
<reference evidence="2 3" key="1">
    <citation type="submission" date="2019-03" db="EMBL/GenBank/DDBJ databases">
        <title>Single cell metagenomics reveals metabolic interactions within the superorganism composed of flagellate Streblomastix strix and complex community of Bacteroidetes bacteria on its surface.</title>
        <authorList>
            <person name="Treitli S.C."/>
            <person name="Kolisko M."/>
            <person name="Husnik F."/>
            <person name="Keeling P."/>
            <person name="Hampl V."/>
        </authorList>
    </citation>
    <scope>NUCLEOTIDE SEQUENCE [LARGE SCALE GENOMIC DNA]</scope>
    <source>
        <strain evidence="2">ST1C</strain>
    </source>
</reference>
<dbReference type="Proteomes" id="UP000324800">
    <property type="component" value="Unassembled WGS sequence"/>
</dbReference>
<dbReference type="EMBL" id="SNRW01004232">
    <property type="protein sequence ID" value="KAA6387805.1"/>
    <property type="molecule type" value="Genomic_DNA"/>
</dbReference>
<sequence>MSNRISKMRNFVIPIHFYVRPIIGTILIMTTSIAFYIFGIVAIQQVLVDNGSIVTDYLRSMVLQNIALTSIFIARPIPSSLIIQNVIDYRATSPVQNDLSHLTSNKTVLQGIVERSLLYYNNLANKLARDAKHSTPTGDEAIDSIDSTRVLTKKTKLSELLVLTTPCLMEDEEDCEKKDRIYGQDGEFAGLSGLIEEFIYELSITK</sequence>
<evidence type="ECO:0000313" key="2">
    <source>
        <dbReference type="EMBL" id="KAA6387805.1"/>
    </source>
</evidence>